<dbReference type="STRING" id="6573.A0A210QW51"/>
<proteinExistence type="predicted"/>
<feature type="compositionally biased region" description="Polar residues" evidence="4">
    <location>
        <begin position="553"/>
        <end position="563"/>
    </location>
</feature>
<dbReference type="GO" id="GO:0005912">
    <property type="term" value="C:adherens junction"/>
    <property type="evidence" value="ECO:0007669"/>
    <property type="project" value="TreeGrafter"/>
</dbReference>
<gene>
    <name evidence="6" type="ORF">KP79_PYT05519</name>
</gene>
<evidence type="ECO:0000313" key="7">
    <source>
        <dbReference type="Proteomes" id="UP000242188"/>
    </source>
</evidence>
<evidence type="ECO:0000313" key="6">
    <source>
        <dbReference type="EMBL" id="OWF52989.1"/>
    </source>
</evidence>
<evidence type="ECO:0000259" key="5">
    <source>
        <dbReference type="PROSITE" id="PS50106"/>
    </source>
</evidence>
<feature type="compositionally biased region" description="Low complexity" evidence="4">
    <location>
        <begin position="210"/>
        <end position="222"/>
    </location>
</feature>
<feature type="domain" description="PDZ" evidence="5">
    <location>
        <begin position="3"/>
        <end position="85"/>
    </location>
</feature>
<comment type="subcellular location">
    <subcellularLocation>
        <location evidence="1">Cytoplasm</location>
    </subcellularLocation>
</comment>
<dbReference type="PROSITE" id="PS50106">
    <property type="entry name" value="PDZ"/>
    <property type="match status" value="1"/>
</dbReference>
<feature type="compositionally biased region" description="Polar residues" evidence="4">
    <location>
        <begin position="276"/>
        <end position="341"/>
    </location>
</feature>
<keyword evidence="7" id="KW-1185">Reference proteome</keyword>
<dbReference type="PANTHER" id="PTHR24214">
    <property type="entry name" value="PDZ AND LIM DOMAIN PROTEIN ZASP"/>
    <property type="match status" value="1"/>
</dbReference>
<dbReference type="GO" id="GO:0003779">
    <property type="term" value="F:actin binding"/>
    <property type="evidence" value="ECO:0007669"/>
    <property type="project" value="TreeGrafter"/>
</dbReference>
<feature type="compositionally biased region" description="Polar residues" evidence="4">
    <location>
        <begin position="442"/>
        <end position="500"/>
    </location>
</feature>
<dbReference type="Gene3D" id="2.30.42.10">
    <property type="match status" value="1"/>
</dbReference>
<reference evidence="6 7" key="1">
    <citation type="journal article" date="2017" name="Nat. Ecol. Evol.">
        <title>Scallop genome provides insights into evolution of bilaterian karyotype and development.</title>
        <authorList>
            <person name="Wang S."/>
            <person name="Zhang J."/>
            <person name="Jiao W."/>
            <person name="Li J."/>
            <person name="Xun X."/>
            <person name="Sun Y."/>
            <person name="Guo X."/>
            <person name="Huan P."/>
            <person name="Dong B."/>
            <person name="Zhang L."/>
            <person name="Hu X."/>
            <person name="Sun X."/>
            <person name="Wang J."/>
            <person name="Zhao C."/>
            <person name="Wang Y."/>
            <person name="Wang D."/>
            <person name="Huang X."/>
            <person name="Wang R."/>
            <person name="Lv J."/>
            <person name="Li Y."/>
            <person name="Zhang Z."/>
            <person name="Liu B."/>
            <person name="Lu W."/>
            <person name="Hui Y."/>
            <person name="Liang J."/>
            <person name="Zhou Z."/>
            <person name="Hou R."/>
            <person name="Li X."/>
            <person name="Liu Y."/>
            <person name="Li H."/>
            <person name="Ning X."/>
            <person name="Lin Y."/>
            <person name="Zhao L."/>
            <person name="Xing Q."/>
            <person name="Dou J."/>
            <person name="Li Y."/>
            <person name="Mao J."/>
            <person name="Guo H."/>
            <person name="Dou H."/>
            <person name="Li T."/>
            <person name="Mu C."/>
            <person name="Jiang W."/>
            <person name="Fu Q."/>
            <person name="Fu X."/>
            <person name="Miao Y."/>
            <person name="Liu J."/>
            <person name="Yu Q."/>
            <person name="Li R."/>
            <person name="Liao H."/>
            <person name="Li X."/>
            <person name="Kong Y."/>
            <person name="Jiang Z."/>
            <person name="Chourrout D."/>
            <person name="Li R."/>
            <person name="Bao Z."/>
        </authorList>
    </citation>
    <scope>NUCLEOTIDE SEQUENCE [LARGE SCALE GENOMIC DNA]</scope>
    <source>
        <strain evidence="6 7">PY_sf001</strain>
    </source>
</reference>
<keyword evidence="3" id="KW-0479">Metal-binding</keyword>
<dbReference type="AlphaFoldDB" id="A0A210QW51"/>
<dbReference type="InterPro" id="IPR036034">
    <property type="entry name" value="PDZ_sf"/>
</dbReference>
<dbReference type="FunFam" id="2.30.42.10:FF:000055">
    <property type="entry name" value="PDZ and LIM domain protein 3"/>
    <property type="match status" value="1"/>
</dbReference>
<keyword evidence="3" id="KW-0440">LIM domain</keyword>
<feature type="compositionally biased region" description="Pro residues" evidence="4">
    <location>
        <begin position="597"/>
        <end position="608"/>
    </location>
</feature>
<dbReference type="GO" id="GO:0061061">
    <property type="term" value="P:muscle structure development"/>
    <property type="evidence" value="ECO:0007669"/>
    <property type="project" value="TreeGrafter"/>
</dbReference>
<feature type="compositionally biased region" description="Low complexity" evidence="4">
    <location>
        <begin position="151"/>
        <end position="162"/>
    </location>
</feature>
<dbReference type="InterPro" id="IPR050604">
    <property type="entry name" value="PDZ-LIM_domain"/>
</dbReference>
<dbReference type="GO" id="GO:0001725">
    <property type="term" value="C:stress fiber"/>
    <property type="evidence" value="ECO:0007669"/>
    <property type="project" value="TreeGrafter"/>
</dbReference>
<keyword evidence="2" id="KW-0963">Cytoplasm</keyword>
<feature type="region of interest" description="Disordered" evidence="4">
    <location>
        <begin position="150"/>
        <end position="505"/>
    </location>
</feature>
<keyword evidence="3" id="KW-0862">Zinc</keyword>
<dbReference type="SMART" id="SM00228">
    <property type="entry name" value="PDZ"/>
    <property type="match status" value="1"/>
</dbReference>
<dbReference type="Pfam" id="PF00595">
    <property type="entry name" value="PDZ"/>
    <property type="match status" value="1"/>
</dbReference>
<dbReference type="EMBL" id="NEDP02001549">
    <property type="protein sequence ID" value="OWF52989.1"/>
    <property type="molecule type" value="Genomic_DNA"/>
</dbReference>
<sequence>MEIIWLQRPRPDVPWGFRIAGGREFGQPLTVQKVNPGSVSGHSLCIGDIILKINNRDVTNVNHSEGQTILLNAGNLLQLTIKKCRTVAASAPVSPTPMSKTAVSFTAPTSPTSFRSFSPVSEGFPNYRNFLTDDESFDNARYFTSLPRHASMSGVSGHGMHSTPRDHQYDPQQYGRKNSAPYGVGSYTMPKPTPYRPSGGNMPTSHNRSGSDSSGYQTSSYGPSPNTFDSPLSSGTQPASSSSSSNKPSPASFSYGPGPGIAPPSYESSIEDRRGVSSSSPAYQRQYSSGSPNKQSAYNQNGNMYSPSYESSAMYSHSDDTPTTPNRSYGNSTSYSPFQRQPSREADRHNTYEQSAGQDYPSYQHQPAELTQSAGYHRQQSSEYQRQPSYSSTPQSPLLDRGYTGPPRRQVSQGAGITADNSTPRGFQRQGSFGSDREVVNSPVSYQRQTSSGSFPKSQVFSATVSSTSSPTNSHVTNEQTGTSGPTSYGEPTSPSSVKSGGTGINSIEDILSPFEKFPNYYNEFINSTKPAPKHNVDSGLSSDISDPGRSYKSPTLNNSSEPSRQHHSDMYGVTSPQPWDENPYQPRQLYGDQMAPSPPGVPPPPDMFQPKGQPTR</sequence>
<name>A0A210QW51_MIZYE</name>
<feature type="compositionally biased region" description="Polar residues" evidence="4">
    <location>
        <begin position="410"/>
        <end position="433"/>
    </location>
</feature>
<evidence type="ECO:0000256" key="1">
    <source>
        <dbReference type="ARBA" id="ARBA00004496"/>
    </source>
</evidence>
<evidence type="ECO:0000256" key="4">
    <source>
        <dbReference type="SAM" id="MobiDB-lite"/>
    </source>
</evidence>
<dbReference type="SUPFAM" id="SSF50156">
    <property type="entry name" value="PDZ domain-like"/>
    <property type="match status" value="1"/>
</dbReference>
<dbReference type="InterPro" id="IPR001478">
    <property type="entry name" value="PDZ"/>
</dbReference>
<dbReference type="Proteomes" id="UP000242188">
    <property type="component" value="Unassembled WGS sequence"/>
</dbReference>
<comment type="caution">
    <text evidence="6">The sequence shown here is derived from an EMBL/GenBank/DDBJ whole genome shotgun (WGS) entry which is preliminary data.</text>
</comment>
<feature type="compositionally biased region" description="Polar residues" evidence="4">
    <location>
        <begin position="352"/>
        <end position="396"/>
    </location>
</feature>
<dbReference type="OrthoDB" id="6107953at2759"/>
<dbReference type="GO" id="GO:0031941">
    <property type="term" value="C:filamentous actin"/>
    <property type="evidence" value="ECO:0007669"/>
    <property type="project" value="TreeGrafter"/>
</dbReference>
<feature type="compositionally biased region" description="Basic and acidic residues" evidence="4">
    <location>
        <begin position="342"/>
        <end position="351"/>
    </location>
</feature>
<feature type="region of interest" description="Disordered" evidence="4">
    <location>
        <begin position="525"/>
        <end position="617"/>
    </location>
</feature>
<dbReference type="GO" id="GO:0030036">
    <property type="term" value="P:actin cytoskeleton organization"/>
    <property type="evidence" value="ECO:0007669"/>
    <property type="project" value="TreeGrafter"/>
</dbReference>
<feature type="compositionally biased region" description="Low complexity" evidence="4">
    <location>
        <begin position="230"/>
        <end position="254"/>
    </location>
</feature>
<dbReference type="GO" id="GO:0030018">
    <property type="term" value="C:Z disc"/>
    <property type="evidence" value="ECO:0007669"/>
    <property type="project" value="TreeGrafter"/>
</dbReference>
<organism evidence="6 7">
    <name type="scientific">Mizuhopecten yessoensis</name>
    <name type="common">Japanese scallop</name>
    <name type="synonym">Patinopecten yessoensis</name>
    <dbReference type="NCBI Taxonomy" id="6573"/>
    <lineage>
        <taxon>Eukaryota</taxon>
        <taxon>Metazoa</taxon>
        <taxon>Spiralia</taxon>
        <taxon>Lophotrochozoa</taxon>
        <taxon>Mollusca</taxon>
        <taxon>Bivalvia</taxon>
        <taxon>Autobranchia</taxon>
        <taxon>Pteriomorphia</taxon>
        <taxon>Pectinida</taxon>
        <taxon>Pectinoidea</taxon>
        <taxon>Pectinidae</taxon>
        <taxon>Mizuhopecten</taxon>
    </lineage>
</organism>
<evidence type="ECO:0000256" key="3">
    <source>
        <dbReference type="ARBA" id="ARBA00023038"/>
    </source>
</evidence>
<dbReference type="GO" id="GO:0051371">
    <property type="term" value="F:muscle alpha-actinin binding"/>
    <property type="evidence" value="ECO:0007669"/>
    <property type="project" value="TreeGrafter"/>
</dbReference>
<protein>
    <submittedName>
        <fullName evidence="6">PDZ and LIM domain protein Zasp</fullName>
    </submittedName>
</protein>
<dbReference type="CDD" id="cd23068">
    <property type="entry name" value="PDZ_ZASP52-like"/>
    <property type="match status" value="1"/>
</dbReference>
<dbReference type="PANTHER" id="PTHR24214:SF38">
    <property type="entry name" value="PDZ AND LIM DOMAIN PROTEIN ZASP-RELATED"/>
    <property type="match status" value="1"/>
</dbReference>
<evidence type="ECO:0000256" key="2">
    <source>
        <dbReference type="ARBA" id="ARBA00022490"/>
    </source>
</evidence>
<accession>A0A210QW51</accession>